<evidence type="ECO:0000256" key="4">
    <source>
        <dbReference type="ARBA" id="ARBA00022840"/>
    </source>
</evidence>
<dbReference type="EMBL" id="CP003985">
    <property type="protein sequence ID" value="AGF78116.1"/>
    <property type="molecule type" value="Genomic_DNA"/>
</dbReference>
<dbReference type="InterPro" id="IPR003439">
    <property type="entry name" value="ABC_transporter-like_ATP-bd"/>
</dbReference>
<evidence type="ECO:0000313" key="6">
    <source>
        <dbReference type="EMBL" id="AGF78116.1"/>
    </source>
</evidence>
<dbReference type="InterPro" id="IPR003593">
    <property type="entry name" value="AAA+_ATPase"/>
</dbReference>
<dbReference type="PATRIC" id="fig|1167006.5.peg.1717"/>
<protein>
    <submittedName>
        <fullName evidence="6">Phosphate ABC transporter ATP-binding protein, PhoT family</fullName>
    </submittedName>
</protein>
<dbReference type="GO" id="GO:0035435">
    <property type="term" value="P:phosphate ion transmembrane transport"/>
    <property type="evidence" value="ECO:0007669"/>
    <property type="project" value="InterPro"/>
</dbReference>
<dbReference type="InterPro" id="IPR005670">
    <property type="entry name" value="PstB-like"/>
</dbReference>
<dbReference type="SMART" id="SM00382">
    <property type="entry name" value="AAA"/>
    <property type="match status" value="1"/>
</dbReference>
<reference evidence="7" key="1">
    <citation type="journal article" date="2013" name="Stand. Genomic Sci.">
        <title>Complete genome sequence of Desulfocapsa sulfexigens, a marine deltaproteobacterium specialized in disproportionating inorganic sulfur compounds.</title>
        <authorList>
            <person name="Finster K.W."/>
            <person name="Kjeldsen K.U."/>
            <person name="Kube M."/>
            <person name="Reinhardt R."/>
            <person name="Mussmann M."/>
            <person name="Amann R."/>
            <person name="Schreiber L."/>
        </authorList>
    </citation>
    <scope>NUCLEOTIDE SEQUENCE [LARGE SCALE GENOMIC DNA]</scope>
    <source>
        <strain evidence="7">DSM 10523 / SB164P1</strain>
    </source>
</reference>
<feature type="domain" description="ABC transporter" evidence="5">
    <location>
        <begin position="23"/>
        <end position="260"/>
    </location>
</feature>
<dbReference type="OrthoDB" id="5448699at2"/>
<gene>
    <name evidence="6" type="ordered locus">UWK_01558</name>
</gene>
<sequence length="260" mass="29305">MDTATTVNNTAVQVSTVDVPVKIYTQSLCFYYRRQKVLHDISLQLPANQITAITGPSGSGKSTFLMVLNRLWEEVEGCDISGKVTMELAGHFKNIHDPTLPVCELRRKVAMVFQQPNPLPMSIYKNIAFPLRLAHVNDKKRIKENVEFVLRQVCLWDEVKDRLGDDGRLLSGGQQQRLCLARALVLNPEVLLLDEPTSSLDPEASNAIEELLLTLKSQCTLVMVSHYQDQIQRIADFHIKVLNGRFSTGLDWRGDCNQNS</sequence>
<evidence type="ECO:0000313" key="7">
    <source>
        <dbReference type="Proteomes" id="UP000011721"/>
    </source>
</evidence>
<dbReference type="InterPro" id="IPR017871">
    <property type="entry name" value="ABC_transporter-like_CS"/>
</dbReference>
<dbReference type="PROSITE" id="PS50893">
    <property type="entry name" value="ABC_TRANSPORTER_2"/>
    <property type="match status" value="1"/>
</dbReference>
<keyword evidence="3" id="KW-0547">Nucleotide-binding</keyword>
<keyword evidence="4 6" id="KW-0067">ATP-binding</keyword>
<dbReference type="PROSITE" id="PS00211">
    <property type="entry name" value="ABC_TRANSPORTER_1"/>
    <property type="match status" value="1"/>
</dbReference>
<keyword evidence="1" id="KW-0813">Transport</keyword>
<name>M1PNW9_DESSD</name>
<keyword evidence="2" id="KW-0592">Phosphate transport</keyword>
<evidence type="ECO:0000256" key="3">
    <source>
        <dbReference type="ARBA" id="ARBA00022741"/>
    </source>
</evidence>
<dbReference type="AlphaFoldDB" id="M1PNW9"/>
<dbReference type="Pfam" id="PF00005">
    <property type="entry name" value="ABC_tran"/>
    <property type="match status" value="1"/>
</dbReference>
<dbReference type="Gene3D" id="3.40.50.300">
    <property type="entry name" value="P-loop containing nucleotide triphosphate hydrolases"/>
    <property type="match status" value="1"/>
</dbReference>
<dbReference type="InterPro" id="IPR027417">
    <property type="entry name" value="P-loop_NTPase"/>
</dbReference>
<dbReference type="GO" id="GO:0005524">
    <property type="term" value="F:ATP binding"/>
    <property type="evidence" value="ECO:0007669"/>
    <property type="project" value="UniProtKB-KW"/>
</dbReference>
<dbReference type="CDD" id="cd03260">
    <property type="entry name" value="ABC_PstB_phosphate_transporter"/>
    <property type="match status" value="1"/>
</dbReference>
<organism evidence="6 7">
    <name type="scientific">Desulfocapsa sulfexigens (strain DSM 10523 / SB164P1)</name>
    <dbReference type="NCBI Taxonomy" id="1167006"/>
    <lineage>
        <taxon>Bacteria</taxon>
        <taxon>Pseudomonadati</taxon>
        <taxon>Thermodesulfobacteriota</taxon>
        <taxon>Desulfobulbia</taxon>
        <taxon>Desulfobulbales</taxon>
        <taxon>Desulfocapsaceae</taxon>
        <taxon>Desulfocapsa</taxon>
    </lineage>
</organism>
<evidence type="ECO:0000256" key="1">
    <source>
        <dbReference type="ARBA" id="ARBA00022448"/>
    </source>
</evidence>
<dbReference type="eggNOG" id="COG1117">
    <property type="taxonomic scope" value="Bacteria"/>
</dbReference>
<dbReference type="STRING" id="1167006.UWK_01558"/>
<dbReference type="KEGG" id="dsf:UWK_01558"/>
<dbReference type="HOGENOM" id="CLU_000604_1_22_7"/>
<evidence type="ECO:0000259" key="5">
    <source>
        <dbReference type="PROSITE" id="PS50893"/>
    </source>
</evidence>
<dbReference type="PANTHER" id="PTHR43423:SF1">
    <property type="entry name" value="ABC TRANSPORTER I FAMILY MEMBER 17"/>
    <property type="match status" value="1"/>
</dbReference>
<dbReference type="GO" id="GO:0005315">
    <property type="term" value="F:phosphate transmembrane transporter activity"/>
    <property type="evidence" value="ECO:0007669"/>
    <property type="project" value="InterPro"/>
</dbReference>
<keyword evidence="7" id="KW-1185">Reference proteome</keyword>
<dbReference type="GO" id="GO:0016887">
    <property type="term" value="F:ATP hydrolysis activity"/>
    <property type="evidence" value="ECO:0007669"/>
    <property type="project" value="InterPro"/>
</dbReference>
<dbReference type="PANTHER" id="PTHR43423">
    <property type="entry name" value="ABC TRANSPORTER I FAMILY MEMBER 17"/>
    <property type="match status" value="1"/>
</dbReference>
<dbReference type="Proteomes" id="UP000011721">
    <property type="component" value="Chromosome"/>
</dbReference>
<dbReference type="GO" id="GO:0016020">
    <property type="term" value="C:membrane"/>
    <property type="evidence" value="ECO:0007669"/>
    <property type="project" value="InterPro"/>
</dbReference>
<accession>M1PNW9</accession>
<dbReference type="SUPFAM" id="SSF52540">
    <property type="entry name" value="P-loop containing nucleoside triphosphate hydrolases"/>
    <property type="match status" value="1"/>
</dbReference>
<evidence type="ECO:0000256" key="2">
    <source>
        <dbReference type="ARBA" id="ARBA00022592"/>
    </source>
</evidence>
<proteinExistence type="predicted"/>